<comment type="subcellular location">
    <subcellularLocation>
        <location evidence="1">Cell membrane</location>
        <topology evidence="1">Multi-pass membrane protein</topology>
    </subcellularLocation>
</comment>
<dbReference type="SUPFAM" id="SSF52343">
    <property type="entry name" value="Ferredoxin reductase-like, C-terminal NADP-linked domain"/>
    <property type="match status" value="1"/>
</dbReference>
<keyword evidence="4" id="KW-0472">Membrane</keyword>
<dbReference type="InterPro" id="IPR039261">
    <property type="entry name" value="FNR_nucleotide-bd"/>
</dbReference>
<keyword evidence="8" id="KW-0418">Kinase</keyword>
<dbReference type="InterPro" id="IPR017938">
    <property type="entry name" value="Riboflavin_synthase-like_b-brl"/>
</dbReference>
<dbReference type="PANTHER" id="PTHR32361:SF9">
    <property type="entry name" value="FERRIC REDUCTASE TRANSMEMBRANE COMPONENT 3-RELATED"/>
    <property type="match status" value="1"/>
</dbReference>
<keyword evidence="8" id="KW-0808">Transferase</keyword>
<evidence type="ECO:0000313" key="9">
    <source>
        <dbReference type="Proteomes" id="UP000801428"/>
    </source>
</evidence>
<reference evidence="8" key="1">
    <citation type="submission" date="2019-04" db="EMBL/GenBank/DDBJ databases">
        <title>Sequencing of skin fungus with MAO and IRED activity.</title>
        <authorList>
            <person name="Marsaioli A.J."/>
            <person name="Bonatto J.M.C."/>
            <person name="Reis Junior O."/>
        </authorList>
    </citation>
    <scope>NUCLEOTIDE SEQUENCE</scope>
    <source>
        <strain evidence="8">30M1</strain>
    </source>
</reference>
<protein>
    <recommendedName>
        <fullName evidence="2">ferric-chelate reductase (NADPH)</fullName>
        <ecNumber evidence="2">1.16.1.9</ecNumber>
    </recommendedName>
</protein>
<dbReference type="GO" id="GO:0015677">
    <property type="term" value="P:copper ion import"/>
    <property type="evidence" value="ECO:0007669"/>
    <property type="project" value="TreeGrafter"/>
</dbReference>
<evidence type="ECO:0000313" key="8">
    <source>
        <dbReference type="EMBL" id="KAF3005589.1"/>
    </source>
</evidence>
<dbReference type="EC" id="1.16.1.9" evidence="2"/>
<dbReference type="InterPro" id="IPR013112">
    <property type="entry name" value="FAD-bd_8"/>
</dbReference>
<dbReference type="GO" id="GO:0006826">
    <property type="term" value="P:iron ion transport"/>
    <property type="evidence" value="ECO:0007669"/>
    <property type="project" value="TreeGrafter"/>
</dbReference>
<dbReference type="GO" id="GO:0052851">
    <property type="term" value="F:ferric-chelate reductase (NADPH) activity"/>
    <property type="evidence" value="ECO:0007669"/>
    <property type="project" value="UniProtKB-EC"/>
</dbReference>
<evidence type="ECO:0000256" key="2">
    <source>
        <dbReference type="ARBA" id="ARBA00012668"/>
    </source>
</evidence>
<dbReference type="InterPro" id="IPR017927">
    <property type="entry name" value="FAD-bd_FR_type"/>
</dbReference>
<comment type="catalytic activity">
    <reaction evidence="5">
        <text>2 a Fe(II)-siderophore + NADP(+) + H(+) = 2 a Fe(III)-siderophore + NADPH</text>
        <dbReference type="Rhea" id="RHEA:28795"/>
        <dbReference type="Rhea" id="RHEA-COMP:11342"/>
        <dbReference type="Rhea" id="RHEA-COMP:11344"/>
        <dbReference type="ChEBI" id="CHEBI:15378"/>
        <dbReference type="ChEBI" id="CHEBI:29033"/>
        <dbReference type="ChEBI" id="CHEBI:29034"/>
        <dbReference type="ChEBI" id="CHEBI:57783"/>
        <dbReference type="ChEBI" id="CHEBI:58349"/>
        <dbReference type="EC" id="1.16.1.9"/>
    </reaction>
</comment>
<feature type="region of interest" description="Disordered" evidence="6">
    <location>
        <begin position="274"/>
        <end position="294"/>
    </location>
</feature>
<keyword evidence="9" id="KW-1185">Reference proteome</keyword>
<name>A0A9P4WCD3_CURKU</name>
<dbReference type="PANTHER" id="PTHR32361">
    <property type="entry name" value="FERRIC/CUPRIC REDUCTASE TRANSMEMBRANE COMPONENT"/>
    <property type="match status" value="1"/>
</dbReference>
<dbReference type="PROSITE" id="PS51384">
    <property type="entry name" value="FAD_FR"/>
    <property type="match status" value="1"/>
</dbReference>
<evidence type="ECO:0000256" key="3">
    <source>
        <dbReference type="ARBA" id="ARBA00022448"/>
    </source>
</evidence>
<sequence length="294" mass="33520">MVERATWSRAKTKSQVMKLIVLTEIAYRIRPGHCVYLTFPALAGRPSSLFQAHPYVVAWREGSECSFLIQRESGLSNDIFNMARPGLRVLIDGPYGQVQSFERYEKVLFVASGIGVAAHYLSVRALIEAELTKTTCMCAICMSEDDPTRLKQYLEMLYKSGELLLRLLTDLLVFSKNEMCHPVRLQEKKFRLKTLSSQILVIFGQQAEQAGIELSVDKVIKCEVDRSLDHDSYHPPISTTLDFTVHPLEKKSQRAWKWLDEEAYRTALRQHLPRPSRCVSSGDGSPQKVQHWTS</sequence>
<dbReference type="GO" id="GO:0005886">
    <property type="term" value="C:plasma membrane"/>
    <property type="evidence" value="ECO:0007669"/>
    <property type="project" value="UniProtKB-SubCell"/>
</dbReference>
<dbReference type="GO" id="GO:0016301">
    <property type="term" value="F:kinase activity"/>
    <property type="evidence" value="ECO:0007669"/>
    <property type="project" value="UniProtKB-KW"/>
</dbReference>
<feature type="domain" description="FAD-binding FR-type" evidence="7">
    <location>
        <begin position="1"/>
        <end position="101"/>
    </location>
</feature>
<dbReference type="CDD" id="cd06186">
    <property type="entry name" value="NOX_Duox_like_FAD_NADP"/>
    <property type="match status" value="1"/>
</dbReference>
<accession>A0A9P4WCD3</accession>
<evidence type="ECO:0000256" key="4">
    <source>
        <dbReference type="ARBA" id="ARBA00022475"/>
    </source>
</evidence>
<feature type="compositionally biased region" description="Polar residues" evidence="6">
    <location>
        <begin position="278"/>
        <end position="294"/>
    </location>
</feature>
<keyword evidence="3" id="KW-0813">Transport</keyword>
<dbReference type="Proteomes" id="UP000801428">
    <property type="component" value="Unassembled WGS sequence"/>
</dbReference>
<evidence type="ECO:0000259" key="7">
    <source>
        <dbReference type="PROSITE" id="PS51384"/>
    </source>
</evidence>
<dbReference type="AlphaFoldDB" id="A0A9P4WCD3"/>
<dbReference type="Pfam" id="PF08022">
    <property type="entry name" value="FAD_binding_8"/>
    <property type="match status" value="1"/>
</dbReference>
<organism evidence="8 9">
    <name type="scientific">Curvularia kusanoi</name>
    <name type="common">Cochliobolus kusanoi</name>
    <dbReference type="NCBI Taxonomy" id="90978"/>
    <lineage>
        <taxon>Eukaryota</taxon>
        <taxon>Fungi</taxon>
        <taxon>Dikarya</taxon>
        <taxon>Ascomycota</taxon>
        <taxon>Pezizomycotina</taxon>
        <taxon>Dothideomycetes</taxon>
        <taxon>Pleosporomycetidae</taxon>
        <taxon>Pleosporales</taxon>
        <taxon>Pleosporineae</taxon>
        <taxon>Pleosporaceae</taxon>
        <taxon>Curvularia</taxon>
    </lineage>
</organism>
<dbReference type="SUPFAM" id="SSF63380">
    <property type="entry name" value="Riboflavin synthase domain-like"/>
    <property type="match status" value="1"/>
</dbReference>
<comment type="caution">
    <text evidence="8">The sequence shown here is derived from an EMBL/GenBank/DDBJ whole genome shotgun (WGS) entry which is preliminary data.</text>
</comment>
<dbReference type="GO" id="GO:0006879">
    <property type="term" value="P:intracellular iron ion homeostasis"/>
    <property type="evidence" value="ECO:0007669"/>
    <property type="project" value="TreeGrafter"/>
</dbReference>
<dbReference type="Gene3D" id="3.40.50.80">
    <property type="entry name" value="Nucleotide-binding domain of ferredoxin-NADP reductase (FNR) module"/>
    <property type="match status" value="1"/>
</dbReference>
<gene>
    <name evidence="8" type="primary">HHK5_1</name>
    <name evidence="8" type="ORF">E8E13_000095</name>
</gene>
<evidence type="ECO:0000256" key="5">
    <source>
        <dbReference type="ARBA" id="ARBA00048483"/>
    </source>
</evidence>
<dbReference type="InterPro" id="IPR051410">
    <property type="entry name" value="Ferric/Cupric_Reductase"/>
</dbReference>
<dbReference type="OrthoDB" id="4494341at2759"/>
<evidence type="ECO:0000256" key="6">
    <source>
        <dbReference type="SAM" id="MobiDB-lite"/>
    </source>
</evidence>
<dbReference type="EMBL" id="SWKU01000006">
    <property type="protein sequence ID" value="KAF3005589.1"/>
    <property type="molecule type" value="Genomic_DNA"/>
</dbReference>
<evidence type="ECO:0000256" key="1">
    <source>
        <dbReference type="ARBA" id="ARBA00004651"/>
    </source>
</evidence>
<proteinExistence type="predicted"/>
<keyword evidence="4" id="KW-1003">Cell membrane</keyword>